<evidence type="ECO:0000313" key="2">
    <source>
        <dbReference type="Proteomes" id="UP001497382"/>
    </source>
</evidence>
<dbReference type="Proteomes" id="UP001497382">
    <property type="component" value="Unassembled WGS sequence"/>
</dbReference>
<reference evidence="1 2" key="1">
    <citation type="submission" date="2024-04" db="EMBL/GenBank/DDBJ databases">
        <authorList>
            <person name="Rising A."/>
            <person name="Reimegard J."/>
            <person name="Sonavane S."/>
            <person name="Akerstrom W."/>
            <person name="Nylinder S."/>
            <person name="Hedman E."/>
            <person name="Kallberg Y."/>
        </authorList>
    </citation>
    <scope>NUCLEOTIDE SEQUENCE [LARGE SCALE GENOMIC DNA]</scope>
</reference>
<evidence type="ECO:0000313" key="1">
    <source>
        <dbReference type="EMBL" id="CAL1291859.1"/>
    </source>
</evidence>
<dbReference type="EMBL" id="CAXIEN010000294">
    <property type="protein sequence ID" value="CAL1291859.1"/>
    <property type="molecule type" value="Genomic_DNA"/>
</dbReference>
<keyword evidence="2" id="KW-1185">Reference proteome</keyword>
<comment type="caution">
    <text evidence="1">The sequence shown here is derived from an EMBL/GenBank/DDBJ whole genome shotgun (WGS) entry which is preliminary data.</text>
</comment>
<feature type="non-terminal residue" evidence="1">
    <location>
        <position position="1"/>
    </location>
</feature>
<name>A0AAV2B8U6_9ARAC</name>
<proteinExistence type="predicted"/>
<dbReference type="AlphaFoldDB" id="A0AAV2B8U6"/>
<sequence length="54" mass="6118">PGLTENLQFTLGEKTELFHRLQRITEVSVKNGISPVLQRQNMAEVACLHSQARK</sequence>
<accession>A0AAV2B8U6</accession>
<organism evidence="1 2">
    <name type="scientific">Larinioides sclopetarius</name>
    <dbReference type="NCBI Taxonomy" id="280406"/>
    <lineage>
        <taxon>Eukaryota</taxon>
        <taxon>Metazoa</taxon>
        <taxon>Ecdysozoa</taxon>
        <taxon>Arthropoda</taxon>
        <taxon>Chelicerata</taxon>
        <taxon>Arachnida</taxon>
        <taxon>Araneae</taxon>
        <taxon>Araneomorphae</taxon>
        <taxon>Entelegynae</taxon>
        <taxon>Araneoidea</taxon>
        <taxon>Araneidae</taxon>
        <taxon>Larinioides</taxon>
    </lineage>
</organism>
<protein>
    <submittedName>
        <fullName evidence="1">Uncharacterized protein</fullName>
    </submittedName>
</protein>
<gene>
    <name evidence="1" type="ORF">LARSCL_LOCUS17316</name>
</gene>